<dbReference type="AlphaFoldDB" id="A0A4P7GHS6"/>
<feature type="transmembrane region" description="Helical" evidence="1">
    <location>
        <begin position="73"/>
        <end position="91"/>
    </location>
</feature>
<reference evidence="2 3" key="1">
    <citation type="submission" date="2019-03" db="EMBL/GenBank/DDBJ databases">
        <title>Three New Species of Nocardioides, Nocardioides euryhalodurans sp. nov., Nocardioides seonyuensis sp. nov. and Nocardioides eburneoflavus sp. nov., Iolated from Soil.</title>
        <authorList>
            <person name="Roh S.G."/>
            <person name="Lee C."/>
            <person name="Kim M.-K."/>
            <person name="Kim S.B."/>
        </authorList>
    </citation>
    <scope>NUCLEOTIDE SEQUENCE [LARGE SCALE GENOMIC DNA]</scope>
    <source>
        <strain evidence="2 3">MMS17-SY117</strain>
    </source>
</reference>
<proteinExistence type="predicted"/>
<feature type="transmembrane region" description="Helical" evidence="1">
    <location>
        <begin position="7"/>
        <end position="24"/>
    </location>
</feature>
<dbReference type="Proteomes" id="UP000294894">
    <property type="component" value="Chromosome"/>
</dbReference>
<name>A0A4P7GHS6_9ACTN</name>
<evidence type="ECO:0000256" key="1">
    <source>
        <dbReference type="SAM" id="Phobius"/>
    </source>
</evidence>
<feature type="transmembrane region" description="Helical" evidence="1">
    <location>
        <begin position="111"/>
        <end position="129"/>
    </location>
</feature>
<dbReference type="KEGG" id="noy:EXE57_03455"/>
<accession>A0A4P7GHS6</accession>
<gene>
    <name evidence="2" type="ORF">EXE57_03455</name>
</gene>
<dbReference type="EMBL" id="CP038267">
    <property type="protein sequence ID" value="QBR91425.1"/>
    <property type="molecule type" value="Genomic_DNA"/>
</dbReference>
<keyword evidence="1" id="KW-1133">Transmembrane helix</keyword>
<keyword evidence="3" id="KW-1185">Reference proteome</keyword>
<keyword evidence="1" id="KW-0472">Membrane</keyword>
<organism evidence="2 3">
    <name type="scientific">Nocardioides euryhalodurans</name>
    <dbReference type="NCBI Taxonomy" id="2518370"/>
    <lineage>
        <taxon>Bacteria</taxon>
        <taxon>Bacillati</taxon>
        <taxon>Actinomycetota</taxon>
        <taxon>Actinomycetes</taxon>
        <taxon>Propionibacteriales</taxon>
        <taxon>Nocardioidaceae</taxon>
        <taxon>Nocardioides</taxon>
    </lineage>
</organism>
<sequence>MTGVRWTLGVVGVAVGVYGGWLLLTRQAGEQLVSAAQWLVAGVVLHDAVLVPLVLVVVALAGRVAPRSVRAPGAVLLVVVGSVTLLAVPVLGGFGRRPDNPSLLDRDYTAGWLVLVATLVVAVAVGSVVQRRRRARGTDPGR</sequence>
<protein>
    <submittedName>
        <fullName evidence="2">Uncharacterized protein</fullName>
    </submittedName>
</protein>
<feature type="transmembrane region" description="Helical" evidence="1">
    <location>
        <begin position="36"/>
        <end position="61"/>
    </location>
</feature>
<evidence type="ECO:0000313" key="3">
    <source>
        <dbReference type="Proteomes" id="UP000294894"/>
    </source>
</evidence>
<evidence type="ECO:0000313" key="2">
    <source>
        <dbReference type="EMBL" id="QBR91425.1"/>
    </source>
</evidence>
<keyword evidence="1" id="KW-0812">Transmembrane</keyword>